<organism evidence="1">
    <name type="scientific">Timema tahoe</name>
    <dbReference type="NCBI Taxonomy" id="61484"/>
    <lineage>
        <taxon>Eukaryota</taxon>
        <taxon>Metazoa</taxon>
        <taxon>Ecdysozoa</taxon>
        <taxon>Arthropoda</taxon>
        <taxon>Hexapoda</taxon>
        <taxon>Insecta</taxon>
        <taxon>Pterygota</taxon>
        <taxon>Neoptera</taxon>
        <taxon>Polyneoptera</taxon>
        <taxon>Phasmatodea</taxon>
        <taxon>Timematodea</taxon>
        <taxon>Timematoidea</taxon>
        <taxon>Timematidae</taxon>
        <taxon>Timema</taxon>
    </lineage>
</organism>
<accession>A0A7R9P0P8</accession>
<sequence>MAAGSMQKAVLYACRGIVTMSIKTCFHNSGHEVRGVRLTIDWIAGDGEFRGPEKEMGTEPRPCLYKNTSIVLWDLAVSYEFYGHWGTIKEEESIKMLFVYTYSAWRYKLVRPKPLQETKESHNTSSLARKCLVRNKRSPTVWFNQLPS</sequence>
<proteinExistence type="predicted"/>
<reference evidence="1" key="1">
    <citation type="submission" date="2020-11" db="EMBL/GenBank/DDBJ databases">
        <authorList>
            <person name="Tran Van P."/>
        </authorList>
    </citation>
    <scope>NUCLEOTIDE SEQUENCE</scope>
</reference>
<dbReference type="EMBL" id="OE007021">
    <property type="protein sequence ID" value="CAD7462996.1"/>
    <property type="molecule type" value="Genomic_DNA"/>
</dbReference>
<name>A0A7R9P0P8_9NEOP</name>
<gene>
    <name evidence="1" type="ORF">TTEB3V08_LOCUS10883</name>
</gene>
<evidence type="ECO:0000313" key="1">
    <source>
        <dbReference type="EMBL" id="CAD7462996.1"/>
    </source>
</evidence>
<dbReference type="AlphaFoldDB" id="A0A7R9P0P8"/>
<protein>
    <submittedName>
        <fullName evidence="1">Uncharacterized protein</fullName>
    </submittedName>
</protein>